<protein>
    <submittedName>
        <fullName evidence="2">Plac8 onzin related protein 6</fullName>
    </submittedName>
</protein>
<keyword evidence="3" id="KW-1185">Reference proteome</keyword>
<evidence type="ECO:0000256" key="1">
    <source>
        <dbReference type="ARBA" id="ARBA00009024"/>
    </source>
</evidence>
<accession>A0A9J7X9J8</accession>
<dbReference type="PANTHER" id="PTHR15907">
    <property type="entry name" value="DUF614 FAMILY PROTEIN-RELATED"/>
    <property type="match status" value="1"/>
</dbReference>
<reference evidence="2" key="1">
    <citation type="submission" date="2025-05" db="UniProtKB">
        <authorList>
            <consortium name="Ensembl"/>
        </authorList>
    </citation>
    <scope>IDENTIFICATION</scope>
</reference>
<dbReference type="NCBIfam" id="TIGR01571">
    <property type="entry name" value="A_thal_Cys_rich"/>
    <property type="match status" value="1"/>
</dbReference>
<evidence type="ECO:0000313" key="2">
    <source>
        <dbReference type="Ensembl" id="ENSCCRP00000102790.1"/>
    </source>
</evidence>
<dbReference type="Ensembl" id="ENSCCRT00000150597.1">
    <property type="protein sequence ID" value="ENSCCRP00000103780.1"/>
    <property type="gene ID" value="ENSCCRG00000069256.1"/>
</dbReference>
<sequence>MMAHSAISVQPAMMVTTSNAMLNQWSSGVCDCCEDMGVCCCGFWCPYCLMCRTSEEFGECLCLPLLEMCFGRIIPPVTLSMRSSMRERFHIKNYKLNSSSLQMFHGSENDVPSLNGTILPPPSHYRLLSFMFLSFTRFDVLFSFMKGSIQDDCCVVTFCTLCVWCQMARELKARRHSLVIINPAVNPVHQSVQVFNQPLQPINPAY</sequence>
<evidence type="ECO:0000313" key="3">
    <source>
        <dbReference type="Proteomes" id="UP001108240"/>
    </source>
</evidence>
<dbReference type="AlphaFoldDB" id="A0A9J7X9J8"/>
<comment type="similarity">
    <text evidence="1">Belongs to the cornifelin family.</text>
</comment>
<dbReference type="Ensembl" id="ENSCCRT00000139555.1">
    <property type="protein sequence ID" value="ENSCCRP00000102790.1"/>
    <property type="gene ID" value="ENSCCRG00000069256.1"/>
</dbReference>
<organism evidence="2 3">
    <name type="scientific">Cyprinus carpio carpio</name>
    <dbReference type="NCBI Taxonomy" id="630221"/>
    <lineage>
        <taxon>Eukaryota</taxon>
        <taxon>Metazoa</taxon>
        <taxon>Chordata</taxon>
        <taxon>Craniata</taxon>
        <taxon>Vertebrata</taxon>
        <taxon>Euteleostomi</taxon>
        <taxon>Actinopterygii</taxon>
        <taxon>Neopterygii</taxon>
        <taxon>Teleostei</taxon>
        <taxon>Ostariophysi</taxon>
        <taxon>Cypriniformes</taxon>
        <taxon>Cyprinidae</taxon>
        <taxon>Cyprininae</taxon>
        <taxon>Cyprinus</taxon>
    </lineage>
</organism>
<dbReference type="GeneTree" id="ENSGT00940000163927"/>
<dbReference type="Proteomes" id="UP001108240">
    <property type="component" value="Unplaced"/>
</dbReference>
<proteinExistence type="inferred from homology"/>
<name>A0A9J7X9J8_CYPCA</name>
<dbReference type="Pfam" id="PF04749">
    <property type="entry name" value="PLAC8"/>
    <property type="match status" value="1"/>
</dbReference>
<dbReference type="InterPro" id="IPR006461">
    <property type="entry name" value="PLAC_motif_containing"/>
</dbReference>